<proteinExistence type="predicted"/>
<dbReference type="EMBL" id="BLKS01000001">
    <property type="protein sequence ID" value="GFG49890.1"/>
    <property type="molecule type" value="Genomic_DNA"/>
</dbReference>
<dbReference type="Pfam" id="PF12680">
    <property type="entry name" value="SnoaL_2"/>
    <property type="match status" value="1"/>
</dbReference>
<dbReference type="Proteomes" id="UP000220914">
    <property type="component" value="Unassembled WGS sequence"/>
</dbReference>
<comment type="caution">
    <text evidence="3">The sequence shown here is derived from an EMBL/GenBank/DDBJ whole genome shotgun (WGS) entry which is preliminary data.</text>
</comment>
<accession>A0A2A7NES3</accession>
<dbReference type="OrthoDB" id="5735022at2"/>
<dbReference type="AlphaFoldDB" id="A0A2A7NES3"/>
<dbReference type="InterPro" id="IPR037401">
    <property type="entry name" value="SnoaL-like"/>
</dbReference>
<dbReference type="SUPFAM" id="SSF54427">
    <property type="entry name" value="NTF2-like"/>
    <property type="match status" value="1"/>
</dbReference>
<feature type="domain" description="SnoaL-like" evidence="1">
    <location>
        <begin position="12"/>
        <end position="70"/>
    </location>
</feature>
<name>A0A2A7NES3_MYCAG</name>
<evidence type="ECO:0000313" key="3">
    <source>
        <dbReference type="EMBL" id="PEG41968.1"/>
    </source>
</evidence>
<reference evidence="2" key="3">
    <citation type="submission" date="2020-02" db="EMBL/GenBank/DDBJ databases">
        <authorList>
            <person name="Matsumoto Y."/>
            <person name="Motooka D."/>
            <person name="Nakamura S."/>
        </authorList>
    </citation>
    <scope>NUCLEOTIDE SEQUENCE</scope>
    <source>
        <strain evidence="2">JCM 6377</strain>
    </source>
</reference>
<keyword evidence="4" id="KW-1185">Reference proteome</keyword>
<evidence type="ECO:0000313" key="5">
    <source>
        <dbReference type="Proteomes" id="UP000465302"/>
    </source>
</evidence>
<evidence type="ECO:0000313" key="2">
    <source>
        <dbReference type="EMBL" id="GFG49890.1"/>
    </source>
</evidence>
<reference evidence="2 5" key="2">
    <citation type="journal article" date="2019" name="Emerg. Microbes Infect.">
        <title>Comprehensive subspecies identification of 175 nontuberculous mycobacteria species based on 7547 genomic profiles.</title>
        <authorList>
            <person name="Matsumoto Y."/>
            <person name="Kinjo T."/>
            <person name="Motooka D."/>
            <person name="Nabeya D."/>
            <person name="Jung N."/>
            <person name="Uechi K."/>
            <person name="Horii T."/>
            <person name="Iida T."/>
            <person name="Fujita J."/>
            <person name="Nakamura S."/>
        </authorList>
    </citation>
    <scope>NUCLEOTIDE SEQUENCE [LARGE SCALE GENOMIC DNA]</scope>
    <source>
        <strain evidence="2 5">JCM 6377</strain>
    </source>
</reference>
<dbReference type="Gene3D" id="3.10.450.50">
    <property type="match status" value="1"/>
</dbReference>
<organism evidence="3 4">
    <name type="scientific">Mycolicibacterium agri</name>
    <name type="common">Mycobacterium agri</name>
    <dbReference type="NCBI Taxonomy" id="36811"/>
    <lineage>
        <taxon>Bacteria</taxon>
        <taxon>Bacillati</taxon>
        <taxon>Actinomycetota</taxon>
        <taxon>Actinomycetes</taxon>
        <taxon>Mycobacteriales</taxon>
        <taxon>Mycobacteriaceae</taxon>
        <taxon>Mycolicibacterium</taxon>
    </lineage>
</organism>
<dbReference type="InterPro" id="IPR032710">
    <property type="entry name" value="NTF2-like_dom_sf"/>
</dbReference>
<evidence type="ECO:0000259" key="1">
    <source>
        <dbReference type="Pfam" id="PF12680"/>
    </source>
</evidence>
<protein>
    <submittedName>
        <fullName evidence="3">Transporter</fullName>
    </submittedName>
</protein>
<reference evidence="3 4" key="1">
    <citation type="submission" date="2017-10" db="EMBL/GenBank/DDBJ databases">
        <title>The new phylogeny of genus Mycobacterium.</title>
        <authorList>
            <person name="Tortoli E."/>
            <person name="Trovato A."/>
            <person name="Cirillo D.M."/>
        </authorList>
    </citation>
    <scope>NUCLEOTIDE SEQUENCE [LARGE SCALE GENOMIC DNA]</scope>
    <source>
        <strain evidence="3 4">CCUG37673</strain>
    </source>
</reference>
<evidence type="ECO:0000313" key="4">
    <source>
        <dbReference type="Proteomes" id="UP000220914"/>
    </source>
</evidence>
<dbReference type="EMBL" id="PDCP01000004">
    <property type="protein sequence ID" value="PEG41968.1"/>
    <property type="molecule type" value="Genomic_DNA"/>
</dbReference>
<gene>
    <name evidence="3" type="ORF">CQY20_03560</name>
    <name evidence="2" type="ORF">MAGR_13310</name>
</gene>
<sequence length="262" mass="28799">MAAAEADLLAIVERSPAATAAHDPAAWIGLFTPDGRVEDPYGSRPHVGVDAIGRFYDTFIGPRQIIFHRDFDAVQGAAVVRDLMLEIVMAAGVTLNVPMHLRYDLRKTNGDWAVERLRAHWELPTMLVQMLRNGKKALPVLPRMGAELVRNQGIVGAAGFLKALRRPSRRQKHCARRLLDAAVAGDELTVRRSLARRAVVSRGEKASMTVGEFVAALRGGRWTKMIAAGDTVSASVTTSSGRGVVFCEFRRKAEKVGRIRYF</sequence>
<dbReference type="RefSeq" id="WP_097938283.1">
    <property type="nucleotide sequence ID" value="NZ_BLKS01000001.1"/>
</dbReference>
<dbReference type="Proteomes" id="UP000465302">
    <property type="component" value="Unassembled WGS sequence"/>
</dbReference>